<evidence type="ECO:0000256" key="4">
    <source>
        <dbReference type="RuleBase" id="RU003704"/>
    </source>
</evidence>
<feature type="compositionally biased region" description="Low complexity" evidence="5">
    <location>
        <begin position="295"/>
        <end position="307"/>
    </location>
</feature>
<evidence type="ECO:0000256" key="2">
    <source>
        <dbReference type="ARBA" id="ARBA00022679"/>
    </source>
</evidence>
<organism evidence="7 8">
    <name type="scientific">Halomicrobium zhouii</name>
    <dbReference type="NCBI Taxonomy" id="767519"/>
    <lineage>
        <taxon>Archaea</taxon>
        <taxon>Methanobacteriati</taxon>
        <taxon>Methanobacteriota</taxon>
        <taxon>Stenosarchaea group</taxon>
        <taxon>Halobacteria</taxon>
        <taxon>Halobacteriales</taxon>
        <taxon>Haloarculaceae</taxon>
        <taxon>Halomicrobium</taxon>
    </lineage>
</organism>
<dbReference type="Gene3D" id="3.40.1190.20">
    <property type="match status" value="1"/>
</dbReference>
<feature type="domain" description="Carbohydrate kinase PfkB" evidence="6">
    <location>
        <begin position="1"/>
        <end position="273"/>
    </location>
</feature>
<dbReference type="InterPro" id="IPR002139">
    <property type="entry name" value="Ribo/fructo_kinase"/>
</dbReference>
<sequence length="307" mass="31235">MPRVICAGHVNWDVTLRVDDLPPVDGEATISEQRQSGGGSASNVAVVLAGLGVSTHLLGSVGDDEHGRSAREELEAVGVDTTLVEAPDAATSVKYLVVADDGEVMVFGNDGANESFGPGDLPDSSLAEADHLHLTGQDPDTAAAFARLANDVGTPVSFDPGRRLGDRTYEETLAIVDVVFLNEREGRVAASEDLLGDVAAVVVKRGAGGAELRTGGKTVTHPGYPVDPVDTTGAGDAFAAGFIAGRFEGSDERALSIGNACGALAAARTGARLQVDREAVEALLDGEQTDSTDPSAASGVGSAGSED</sequence>
<dbReference type="SUPFAM" id="SSF53613">
    <property type="entry name" value="Ribokinase-like"/>
    <property type="match status" value="1"/>
</dbReference>
<dbReference type="Pfam" id="PF00294">
    <property type="entry name" value="PfkB"/>
    <property type="match status" value="1"/>
</dbReference>
<evidence type="ECO:0000256" key="1">
    <source>
        <dbReference type="ARBA" id="ARBA00010688"/>
    </source>
</evidence>
<name>A0A1I6LPR0_9EURY</name>
<dbReference type="GO" id="GO:0016301">
    <property type="term" value="F:kinase activity"/>
    <property type="evidence" value="ECO:0007669"/>
    <property type="project" value="UniProtKB-KW"/>
</dbReference>
<gene>
    <name evidence="7" type="ORF">SAMN05216559_2848</name>
</gene>
<proteinExistence type="inferred from homology"/>
<comment type="similarity">
    <text evidence="1 4">Belongs to the carbohydrate kinase PfkB family.</text>
</comment>
<keyword evidence="3 4" id="KW-0418">Kinase</keyword>
<dbReference type="InterPro" id="IPR029056">
    <property type="entry name" value="Ribokinase-like"/>
</dbReference>
<accession>A0A1I6LPR0</accession>
<evidence type="ECO:0000256" key="3">
    <source>
        <dbReference type="ARBA" id="ARBA00022777"/>
    </source>
</evidence>
<reference evidence="7 8" key="1">
    <citation type="submission" date="2016-10" db="EMBL/GenBank/DDBJ databases">
        <authorList>
            <person name="de Groot N.N."/>
        </authorList>
    </citation>
    <scope>NUCLEOTIDE SEQUENCE [LARGE SCALE GENOMIC DNA]</scope>
    <source>
        <strain evidence="7 8">CGMCC 1.10457</strain>
    </source>
</reference>
<evidence type="ECO:0000256" key="5">
    <source>
        <dbReference type="SAM" id="MobiDB-lite"/>
    </source>
</evidence>
<keyword evidence="2 4" id="KW-0808">Transferase</keyword>
<dbReference type="InterPro" id="IPR002173">
    <property type="entry name" value="Carboh/pur_kinase_PfkB_CS"/>
</dbReference>
<dbReference type="InterPro" id="IPR011611">
    <property type="entry name" value="PfkB_dom"/>
</dbReference>
<dbReference type="GO" id="GO:0006796">
    <property type="term" value="P:phosphate-containing compound metabolic process"/>
    <property type="evidence" value="ECO:0007669"/>
    <property type="project" value="UniProtKB-ARBA"/>
</dbReference>
<dbReference type="STRING" id="767519.SAMN05216559_2848"/>
<evidence type="ECO:0000313" key="7">
    <source>
        <dbReference type="EMBL" id="SFS05389.1"/>
    </source>
</evidence>
<protein>
    <submittedName>
        <fullName evidence="7">Ribokinase</fullName>
    </submittedName>
</protein>
<feature type="region of interest" description="Disordered" evidence="5">
    <location>
        <begin position="284"/>
        <end position="307"/>
    </location>
</feature>
<dbReference type="PANTHER" id="PTHR10584">
    <property type="entry name" value="SUGAR KINASE"/>
    <property type="match status" value="1"/>
</dbReference>
<dbReference type="CDD" id="cd01942">
    <property type="entry name" value="ribokinase_group_A"/>
    <property type="match status" value="1"/>
</dbReference>
<dbReference type="PRINTS" id="PR00990">
    <property type="entry name" value="RIBOKINASE"/>
</dbReference>
<dbReference type="EMBL" id="FOZK01000003">
    <property type="protein sequence ID" value="SFS05389.1"/>
    <property type="molecule type" value="Genomic_DNA"/>
</dbReference>
<evidence type="ECO:0000259" key="6">
    <source>
        <dbReference type="Pfam" id="PF00294"/>
    </source>
</evidence>
<evidence type="ECO:0000313" key="8">
    <source>
        <dbReference type="Proteomes" id="UP000199062"/>
    </source>
</evidence>
<dbReference type="OrthoDB" id="26949at2157"/>
<keyword evidence="8" id="KW-1185">Reference proteome</keyword>
<dbReference type="PROSITE" id="PS00584">
    <property type="entry name" value="PFKB_KINASES_2"/>
    <property type="match status" value="1"/>
</dbReference>
<dbReference type="RefSeq" id="WP_089817218.1">
    <property type="nucleotide sequence ID" value="NZ_FOZK01000003.1"/>
</dbReference>
<dbReference type="Proteomes" id="UP000199062">
    <property type="component" value="Unassembled WGS sequence"/>
</dbReference>
<dbReference type="AlphaFoldDB" id="A0A1I6LPR0"/>
<dbReference type="PANTHER" id="PTHR10584:SF166">
    <property type="entry name" value="RIBOKINASE"/>
    <property type="match status" value="1"/>
</dbReference>